<keyword evidence="2" id="KW-1185">Reference proteome</keyword>
<sequence>MGGMAKKIQGFLWGFGFKKGGFCEMVFVYFRLFSRFWGQ</sequence>
<dbReference type="Proteomes" id="UP000009286">
    <property type="component" value="Chromosome"/>
</dbReference>
<dbReference type="KEGG" id="mai:MICA_63"/>
<organism evidence="1 2">
    <name type="scientific">Micavibrio aeruginosavorus (strain ARL-13)</name>
    <dbReference type="NCBI Taxonomy" id="856793"/>
    <lineage>
        <taxon>Bacteria</taxon>
        <taxon>Pseudomonadati</taxon>
        <taxon>Bdellovibrionota</taxon>
        <taxon>Bdellovibrionia</taxon>
        <taxon>Bdellovibrionales</taxon>
        <taxon>Pseudobdellovibrionaceae</taxon>
        <taxon>Micavibrio</taxon>
    </lineage>
</organism>
<protein>
    <submittedName>
        <fullName evidence="1">Uncharacterized protein</fullName>
    </submittedName>
</protein>
<proteinExistence type="predicted"/>
<gene>
    <name evidence="1" type="ordered locus">MICA_63</name>
</gene>
<evidence type="ECO:0000313" key="2">
    <source>
        <dbReference type="Proteomes" id="UP000009286"/>
    </source>
</evidence>
<dbReference type="AlphaFoldDB" id="G2KLH5"/>
<dbReference type="HOGENOM" id="CLU_3312665_0_0_5"/>
<accession>G2KLH5</accession>
<name>G2KLH5_MICAA</name>
<evidence type="ECO:0000313" key="1">
    <source>
        <dbReference type="EMBL" id="AEP08411.1"/>
    </source>
</evidence>
<dbReference type="STRING" id="856793.MICA_63"/>
<reference evidence="1 2" key="1">
    <citation type="journal article" date="2011" name="BMC Genomics">
        <title>Genomic insights into an obligate epibiotic bacterial predator: Micavibrio aeruginosavorus ARL-13.</title>
        <authorList>
            <person name="Wang Z."/>
            <person name="Kadouri D."/>
            <person name="Wu M."/>
        </authorList>
    </citation>
    <scope>NUCLEOTIDE SEQUENCE [LARGE SCALE GENOMIC DNA]</scope>
    <source>
        <strain evidence="1 2">ARL-13</strain>
    </source>
</reference>
<dbReference type="EMBL" id="CP002382">
    <property type="protein sequence ID" value="AEP08411.1"/>
    <property type="molecule type" value="Genomic_DNA"/>
</dbReference>